<dbReference type="GO" id="GO:0043190">
    <property type="term" value="C:ATP-binding cassette (ABC) transporter complex"/>
    <property type="evidence" value="ECO:0007669"/>
    <property type="project" value="InterPro"/>
</dbReference>
<dbReference type="Proteomes" id="UP000254425">
    <property type="component" value="Chromosome"/>
</dbReference>
<feature type="chain" id="PRO_5039476480" evidence="1">
    <location>
        <begin position="24"/>
        <end position="311"/>
    </location>
</feature>
<dbReference type="KEGG" id="sarm:DVA86_01850"/>
<feature type="domain" description="ABC-type glycine betaine transport system substrate-binding" evidence="2">
    <location>
        <begin position="31"/>
        <end position="299"/>
    </location>
</feature>
<proteinExistence type="predicted"/>
<reference evidence="3 4" key="1">
    <citation type="submission" date="2018-07" db="EMBL/GenBank/DDBJ databases">
        <title>Draft genome of the type strain Streptomyces armeniacus ATCC 15676.</title>
        <authorList>
            <person name="Labana P."/>
            <person name="Gosse J.T."/>
            <person name="Boddy C.N."/>
        </authorList>
    </citation>
    <scope>NUCLEOTIDE SEQUENCE [LARGE SCALE GENOMIC DNA]</scope>
    <source>
        <strain evidence="3 4">ATCC 15676</strain>
    </source>
</reference>
<evidence type="ECO:0000259" key="2">
    <source>
        <dbReference type="Pfam" id="PF04069"/>
    </source>
</evidence>
<keyword evidence="1" id="KW-0732">Signal</keyword>
<organism evidence="3 4">
    <name type="scientific">Streptomyces armeniacus</name>
    <dbReference type="NCBI Taxonomy" id="83291"/>
    <lineage>
        <taxon>Bacteria</taxon>
        <taxon>Bacillati</taxon>
        <taxon>Actinomycetota</taxon>
        <taxon>Actinomycetes</taxon>
        <taxon>Kitasatosporales</taxon>
        <taxon>Streptomycetaceae</taxon>
        <taxon>Streptomyces</taxon>
    </lineage>
</organism>
<dbReference type="Gene3D" id="3.40.190.100">
    <property type="entry name" value="Glycine betaine-binding periplasmic protein, domain 2"/>
    <property type="match status" value="1"/>
</dbReference>
<name>A0A345XIV7_9ACTN</name>
<dbReference type="Gene3D" id="3.10.105.10">
    <property type="entry name" value="Dipeptide-binding Protein, Domain 3"/>
    <property type="match status" value="1"/>
</dbReference>
<dbReference type="GO" id="GO:0022857">
    <property type="term" value="F:transmembrane transporter activity"/>
    <property type="evidence" value="ECO:0007669"/>
    <property type="project" value="InterPro"/>
</dbReference>
<dbReference type="RefSeq" id="WP_208875173.1">
    <property type="nucleotide sequence ID" value="NZ_CP031320.1"/>
</dbReference>
<gene>
    <name evidence="3" type="ORF">DVA86_01850</name>
</gene>
<dbReference type="EMBL" id="CP031320">
    <property type="protein sequence ID" value="AXK31573.1"/>
    <property type="molecule type" value="Genomic_DNA"/>
</dbReference>
<keyword evidence="4" id="KW-1185">Reference proteome</keyword>
<protein>
    <submittedName>
        <fullName evidence="3">Glycine/betaine ABC transporter substrate-binding protein</fullName>
    </submittedName>
</protein>
<feature type="signal peptide" evidence="1">
    <location>
        <begin position="1"/>
        <end position="23"/>
    </location>
</feature>
<dbReference type="SUPFAM" id="SSF53850">
    <property type="entry name" value="Periplasmic binding protein-like II"/>
    <property type="match status" value="1"/>
</dbReference>
<dbReference type="PROSITE" id="PS51257">
    <property type="entry name" value="PROKAR_LIPOPROTEIN"/>
    <property type="match status" value="1"/>
</dbReference>
<dbReference type="Gene3D" id="3.40.190.10">
    <property type="entry name" value="Periplasmic binding protein-like II"/>
    <property type="match status" value="1"/>
</dbReference>
<accession>A0A345XIV7</accession>
<evidence type="ECO:0000313" key="3">
    <source>
        <dbReference type="EMBL" id="AXK31573.1"/>
    </source>
</evidence>
<dbReference type="AlphaFoldDB" id="A0A345XIV7"/>
<sequence length="311" mass="34895">MSIVKKSRTVLMVLALLSLSACSDSDPGGKDTVTLVSPAWANGKANTAVAAYLLEQELGYDVEVLELDEAEAWKALGDGRADAILEDWGHPAEEKKYVQGKKTVVPGGDLGVTGRIGWYVPQYLADKHKDITSWHNLNDYADLLATPGTGGKGRLLEGSRSFVTHDEALIRNLNLDYKAVFLGSEGAQIKEMRKRADKKEPFLTYWWRPHWIETEVPLAEVLLPTYTTGCADNEKMIKCGYPTTKLQKFFNAEFAKDGGKAHKFLKNFTWQEDDQNAVAKMIVKERLSERAAAKRWVEQPPQTWRTWFMGI</sequence>
<dbReference type="CDD" id="cd13643">
    <property type="entry name" value="PBP2_BCP_2"/>
    <property type="match status" value="1"/>
</dbReference>
<dbReference type="InterPro" id="IPR007210">
    <property type="entry name" value="ABC_Gly_betaine_transp_sub-bd"/>
</dbReference>
<evidence type="ECO:0000313" key="4">
    <source>
        <dbReference type="Proteomes" id="UP000254425"/>
    </source>
</evidence>
<evidence type="ECO:0000256" key="1">
    <source>
        <dbReference type="SAM" id="SignalP"/>
    </source>
</evidence>
<dbReference type="Pfam" id="PF04069">
    <property type="entry name" value="OpuAC"/>
    <property type="match status" value="1"/>
</dbReference>